<evidence type="ECO:0000313" key="5">
    <source>
        <dbReference type="EMBL" id="MCU7378507.1"/>
    </source>
</evidence>
<reference evidence="5" key="1">
    <citation type="submission" date="2022-09" db="EMBL/GenBank/DDBJ databases">
        <title>Culturomic study of gut microbiota in children with autism spectrum disorder.</title>
        <authorList>
            <person name="Efimov B.A."/>
            <person name="Chaplin A.V."/>
            <person name="Sokolova S.R."/>
            <person name="Pikina A.P."/>
            <person name="Korzhanova M."/>
            <person name="Belova V."/>
            <person name="Korostin D."/>
        </authorList>
    </citation>
    <scope>NUCLEOTIDE SEQUENCE</scope>
    <source>
        <strain evidence="5">ASD5510</strain>
    </source>
</reference>
<keyword evidence="2" id="KW-0547">Nucleotide-binding</keyword>
<evidence type="ECO:0000256" key="3">
    <source>
        <dbReference type="ARBA" id="ARBA00022840"/>
    </source>
</evidence>
<dbReference type="InterPro" id="IPR027417">
    <property type="entry name" value="P-loop_NTPase"/>
</dbReference>
<dbReference type="Pfam" id="PF00005">
    <property type="entry name" value="ABC_tran"/>
    <property type="match status" value="1"/>
</dbReference>
<comment type="caution">
    <text evidence="5">The sequence shown here is derived from an EMBL/GenBank/DDBJ whole genome shotgun (WGS) entry which is preliminary data.</text>
</comment>
<dbReference type="FunFam" id="3.40.50.300:FF:000134">
    <property type="entry name" value="Iron-enterobactin ABC transporter ATP-binding protein"/>
    <property type="match status" value="1"/>
</dbReference>
<dbReference type="InterPro" id="IPR003593">
    <property type="entry name" value="AAA+_ATPase"/>
</dbReference>
<dbReference type="AlphaFoldDB" id="A0A9J6QUD9"/>
<dbReference type="CDD" id="cd03214">
    <property type="entry name" value="ABC_Iron-Siderophores_B12_Hemin"/>
    <property type="match status" value="1"/>
</dbReference>
<gene>
    <name evidence="5" type="ORF">OBO34_09060</name>
</gene>
<keyword evidence="6" id="KW-1185">Reference proteome</keyword>
<protein>
    <submittedName>
        <fullName evidence="5">ABC transporter ATP-binding protein</fullName>
    </submittedName>
</protein>
<dbReference type="GO" id="GO:0016887">
    <property type="term" value="F:ATP hydrolysis activity"/>
    <property type="evidence" value="ECO:0007669"/>
    <property type="project" value="InterPro"/>
</dbReference>
<dbReference type="PANTHER" id="PTHR42734">
    <property type="entry name" value="METAL TRANSPORT SYSTEM ATP-BINDING PROTEIN TM_0124-RELATED"/>
    <property type="match status" value="1"/>
</dbReference>
<dbReference type="SUPFAM" id="SSF52540">
    <property type="entry name" value="P-loop containing nucleoside triphosphate hydrolases"/>
    <property type="match status" value="1"/>
</dbReference>
<dbReference type="PANTHER" id="PTHR42734:SF19">
    <property type="entry name" value="IRON COMPOUNDS ABC TRANSPORTER, ATP-BINDING PROTEIN"/>
    <property type="match status" value="1"/>
</dbReference>
<keyword evidence="1" id="KW-0813">Transport</keyword>
<evidence type="ECO:0000313" key="6">
    <source>
        <dbReference type="Proteomes" id="UP001065549"/>
    </source>
</evidence>
<keyword evidence="3 5" id="KW-0067">ATP-binding</keyword>
<evidence type="ECO:0000256" key="1">
    <source>
        <dbReference type="ARBA" id="ARBA00022448"/>
    </source>
</evidence>
<organism evidence="5 6">
    <name type="scientific">Hominibacterium faecale</name>
    <dbReference type="NCBI Taxonomy" id="2839743"/>
    <lineage>
        <taxon>Bacteria</taxon>
        <taxon>Bacillati</taxon>
        <taxon>Bacillota</taxon>
        <taxon>Clostridia</taxon>
        <taxon>Peptostreptococcales</taxon>
        <taxon>Anaerovoracaceae</taxon>
        <taxon>Hominibacterium</taxon>
    </lineage>
</organism>
<dbReference type="RefSeq" id="WP_253019922.1">
    <property type="nucleotide sequence ID" value="NZ_JAJAGH010000007.1"/>
</dbReference>
<name>A0A9J6QUD9_9FIRM</name>
<dbReference type="InterPro" id="IPR017871">
    <property type="entry name" value="ABC_transporter-like_CS"/>
</dbReference>
<dbReference type="Proteomes" id="UP001065549">
    <property type="component" value="Unassembled WGS sequence"/>
</dbReference>
<evidence type="ECO:0000256" key="2">
    <source>
        <dbReference type="ARBA" id="ARBA00022741"/>
    </source>
</evidence>
<dbReference type="PROSITE" id="PS00211">
    <property type="entry name" value="ABC_TRANSPORTER_1"/>
    <property type="match status" value="1"/>
</dbReference>
<dbReference type="EMBL" id="JAOSHN010000003">
    <property type="protein sequence ID" value="MCU7378507.1"/>
    <property type="molecule type" value="Genomic_DNA"/>
</dbReference>
<dbReference type="Gene3D" id="3.40.50.300">
    <property type="entry name" value="P-loop containing nucleotide triphosphate hydrolases"/>
    <property type="match status" value="1"/>
</dbReference>
<feature type="domain" description="ABC transporter" evidence="4">
    <location>
        <begin position="6"/>
        <end position="248"/>
    </location>
</feature>
<accession>A0A9J6QUD9</accession>
<dbReference type="SMART" id="SM00382">
    <property type="entry name" value="AAA"/>
    <property type="match status" value="1"/>
</dbReference>
<proteinExistence type="predicted"/>
<dbReference type="InterPro" id="IPR050153">
    <property type="entry name" value="Metal_Ion_Import_ABC"/>
</dbReference>
<dbReference type="PROSITE" id="PS50893">
    <property type="entry name" value="ABC_TRANSPORTER_2"/>
    <property type="match status" value="1"/>
</dbReference>
<dbReference type="InterPro" id="IPR003439">
    <property type="entry name" value="ABC_transporter-like_ATP-bd"/>
</dbReference>
<sequence length="269" mass="29820">MSMPLIEVRNAAFSYDGKRTIFEHVNFQVEEGEIFCIIGPNGCGKSTLIDCVLGLNKLKKGQILVGGNPLEKLKPKEFAEHVAYVPQGHKTTFAYTVLDVVTMGRTYAARTFAPPGEAEKTIARDALKQVGLSGFEDREYTKLSGGELQLVIIARAIAQQSHLLVMDEPTAHLDFTHELNVMEIIARLVRDKKISIIMATHFLNQAYYLENAGVNTRVALINDGNFAQVGTPSQVLNTENLEATFNIITEIVSNGTGERKYILPLRNKR</sequence>
<dbReference type="GO" id="GO:0005524">
    <property type="term" value="F:ATP binding"/>
    <property type="evidence" value="ECO:0007669"/>
    <property type="project" value="UniProtKB-KW"/>
</dbReference>
<evidence type="ECO:0000259" key="4">
    <source>
        <dbReference type="PROSITE" id="PS50893"/>
    </source>
</evidence>